<proteinExistence type="predicted"/>
<dbReference type="GeneID" id="42529468"/>
<dbReference type="STRING" id="559298.A0A179V1K1"/>
<feature type="non-terminal residue" evidence="1">
    <location>
        <position position="188"/>
    </location>
</feature>
<sequence>ILHDYLPDHLKKIERFLRLKEPELSDLRNYSVSQPMSSTSHRRKRRVESPLSFITANTKMTTKTSSISAYTSLSLLKFSEKYFEDFREADAYAFKEKPVTVSVVSILNNNISDLKCVRENYSFVNLALLTDDTLTSARSDHFYNTHSEQLKCQICKKLSSQIVSSIQNDLSIASNFFLEVKDLNESLT</sequence>
<reference evidence="2" key="1">
    <citation type="journal article" date="2015" name="PLoS Genet.">
        <title>The dynamic genome and transcriptome of the human fungal pathogen Blastomyces and close relative Emmonsia.</title>
        <authorList>
            <person name="Munoz J.F."/>
            <person name="Gauthier G.M."/>
            <person name="Desjardins C.A."/>
            <person name="Gallo J.E."/>
            <person name="Holder J."/>
            <person name="Sullivan T.D."/>
            <person name="Marty A.J."/>
            <person name="Carmen J.C."/>
            <person name="Chen Z."/>
            <person name="Ding L."/>
            <person name="Gujja S."/>
            <person name="Magrini V."/>
            <person name="Misas E."/>
            <person name="Mitreva M."/>
            <person name="Priest M."/>
            <person name="Saif S."/>
            <person name="Whiston E.A."/>
            <person name="Young S."/>
            <person name="Zeng Q."/>
            <person name="Goldman W.E."/>
            <person name="Mardis E.R."/>
            <person name="Taylor J.W."/>
            <person name="McEwen J.G."/>
            <person name="Clay O.K."/>
            <person name="Klein B.S."/>
            <person name="Cuomo C.A."/>
        </authorList>
    </citation>
    <scope>NUCLEOTIDE SEQUENCE [LARGE SCALE GENOMIC DNA]</scope>
    <source>
        <strain evidence="2">SLH14081</strain>
    </source>
</reference>
<feature type="non-terminal residue" evidence="1">
    <location>
        <position position="1"/>
    </location>
</feature>
<keyword evidence="2" id="KW-1185">Reference proteome</keyword>
<name>A0A179V1K1_BLAGS</name>
<dbReference type="RefSeq" id="XP_031581206.1">
    <property type="nucleotide sequence ID" value="XM_031725555.1"/>
</dbReference>
<dbReference type="Proteomes" id="UP000002038">
    <property type="component" value="Unassembled WGS sequence"/>
</dbReference>
<dbReference type="KEGG" id="bgh:BDBG_17942"/>
<dbReference type="AlphaFoldDB" id="A0A179V1K1"/>
<gene>
    <name evidence="1" type="ORF">BDBG_17942</name>
</gene>
<dbReference type="VEuPathDB" id="FungiDB:BDBG_17942"/>
<evidence type="ECO:0000313" key="2">
    <source>
        <dbReference type="Proteomes" id="UP000002038"/>
    </source>
</evidence>
<dbReference type="EMBL" id="GG657482">
    <property type="protein sequence ID" value="OAT13970.1"/>
    <property type="molecule type" value="Genomic_DNA"/>
</dbReference>
<organism evidence="1 2">
    <name type="scientific">Blastomyces gilchristii (strain SLH14081)</name>
    <name type="common">Blastomyces dermatitidis</name>
    <dbReference type="NCBI Taxonomy" id="559298"/>
    <lineage>
        <taxon>Eukaryota</taxon>
        <taxon>Fungi</taxon>
        <taxon>Dikarya</taxon>
        <taxon>Ascomycota</taxon>
        <taxon>Pezizomycotina</taxon>
        <taxon>Eurotiomycetes</taxon>
        <taxon>Eurotiomycetidae</taxon>
        <taxon>Onygenales</taxon>
        <taxon>Ajellomycetaceae</taxon>
        <taxon>Blastomyces</taxon>
    </lineage>
</organism>
<protein>
    <submittedName>
        <fullName evidence="1">Uncharacterized protein</fullName>
    </submittedName>
</protein>
<accession>A0A179V1K1</accession>
<evidence type="ECO:0000313" key="1">
    <source>
        <dbReference type="EMBL" id="OAT13970.1"/>
    </source>
</evidence>